<feature type="compositionally biased region" description="Basic and acidic residues" evidence="2">
    <location>
        <begin position="80"/>
        <end position="99"/>
    </location>
</feature>
<comment type="similarity">
    <text evidence="1">Belongs to the TIM50 family.</text>
</comment>
<keyword evidence="1" id="KW-0472">Membrane</keyword>
<keyword evidence="5" id="KW-1185">Reference proteome</keyword>
<evidence type="ECO:0000313" key="4">
    <source>
        <dbReference type="EMBL" id="KAG0141044.1"/>
    </source>
</evidence>
<keyword evidence="1" id="KW-0811">Translocation</keyword>
<dbReference type="SMART" id="SM00577">
    <property type="entry name" value="CPDc"/>
    <property type="match status" value="1"/>
</dbReference>
<keyword evidence="1" id="KW-0813">Transport</keyword>
<keyword evidence="1" id="KW-1133">Transmembrane helix</keyword>
<comment type="caution">
    <text evidence="4">The sequence shown here is derived from an EMBL/GenBank/DDBJ whole genome shotgun (WGS) entry which is preliminary data.</text>
</comment>
<comment type="subunit">
    <text evidence="1">Component of the TIM23 complex.</text>
</comment>
<organism evidence="4 5">
    <name type="scientific">Cronartium quercuum f. sp. fusiforme G11</name>
    <dbReference type="NCBI Taxonomy" id="708437"/>
    <lineage>
        <taxon>Eukaryota</taxon>
        <taxon>Fungi</taxon>
        <taxon>Dikarya</taxon>
        <taxon>Basidiomycota</taxon>
        <taxon>Pucciniomycotina</taxon>
        <taxon>Pucciniomycetes</taxon>
        <taxon>Pucciniales</taxon>
        <taxon>Coleosporiaceae</taxon>
        <taxon>Cronartium</taxon>
    </lineage>
</organism>
<feature type="compositionally biased region" description="Polar residues" evidence="2">
    <location>
        <begin position="24"/>
        <end position="33"/>
    </location>
</feature>
<dbReference type="AlphaFoldDB" id="A0A9P6N7F4"/>
<sequence>MTDTISFPSITAQPVSSIAEAVGPSTTADLTTQPIPPNEALHQELSTLSKRERRLRDLVERRIAEKKTAGLPYEPFHPFKRPDPPNQKTDDDLRSPERLRRNKNRLGLRNPSSEDQLPATDFTHDEATGPNTRKKANSKRPGLPANPTPAYLAEVAKPSSLLDPEEAANRRCLLVLDLNETLVYRLKNWIPAALIEANILRWRFVRRPFLGTFLAYLAALPFDVLIWTSAIEKNTGWMVRALGWGTEPTSPLPPLLGLWTREHLGLSRMEFKSNVQTRKDLALVWNAFPKSSSSDVSPHTLGTEPGVGMETKTRVKLKTEAQEEANDVTIDDVSVIRQWNASNTIILDDNPEKAALQPHNHLPISTFKVAPFPHQTPLVSISTGEAQNIDSSLLIIIAALERLRHQSNISHFISNGGLNGISESEGVAVCDALGLVVEPGMDQWVERENVHGP</sequence>
<feature type="region of interest" description="Disordered" evidence="2">
    <location>
        <begin position="21"/>
        <end position="44"/>
    </location>
</feature>
<evidence type="ECO:0000256" key="1">
    <source>
        <dbReference type="RuleBase" id="RU365079"/>
    </source>
</evidence>
<dbReference type="EMBL" id="MU167405">
    <property type="protein sequence ID" value="KAG0141044.1"/>
    <property type="molecule type" value="Genomic_DNA"/>
</dbReference>
<dbReference type="InterPro" id="IPR050365">
    <property type="entry name" value="TIM50"/>
</dbReference>
<dbReference type="InterPro" id="IPR023214">
    <property type="entry name" value="HAD_sf"/>
</dbReference>
<proteinExistence type="inferred from homology"/>
<feature type="region of interest" description="Disordered" evidence="2">
    <location>
        <begin position="69"/>
        <end position="150"/>
    </location>
</feature>
<dbReference type="OrthoDB" id="1711508at2759"/>
<protein>
    <recommendedName>
        <fullName evidence="1">Mitochondrial import inner membrane translocase subunit TIM50</fullName>
    </recommendedName>
</protein>
<feature type="transmembrane region" description="Helical" evidence="1">
    <location>
        <begin position="209"/>
        <end position="230"/>
    </location>
</feature>
<dbReference type="InterPro" id="IPR036412">
    <property type="entry name" value="HAD-like_sf"/>
</dbReference>
<keyword evidence="1" id="KW-0496">Mitochondrion</keyword>
<dbReference type="PROSITE" id="PS50969">
    <property type="entry name" value="FCP1"/>
    <property type="match status" value="1"/>
</dbReference>
<accession>A0A9P6N7F4</accession>
<dbReference type="Proteomes" id="UP000886653">
    <property type="component" value="Unassembled WGS sequence"/>
</dbReference>
<feature type="domain" description="FCP1 homology" evidence="3">
    <location>
        <begin position="167"/>
        <end position="403"/>
    </location>
</feature>
<reference evidence="4" key="1">
    <citation type="submission" date="2013-11" db="EMBL/GenBank/DDBJ databases">
        <title>Genome sequence of the fusiform rust pathogen reveals effectors for host alternation and coevolution with pine.</title>
        <authorList>
            <consortium name="DOE Joint Genome Institute"/>
            <person name="Smith K."/>
            <person name="Pendleton A."/>
            <person name="Kubisiak T."/>
            <person name="Anderson C."/>
            <person name="Salamov A."/>
            <person name="Aerts A."/>
            <person name="Riley R."/>
            <person name="Clum A."/>
            <person name="Lindquist E."/>
            <person name="Ence D."/>
            <person name="Campbell M."/>
            <person name="Kronenberg Z."/>
            <person name="Feau N."/>
            <person name="Dhillon B."/>
            <person name="Hamelin R."/>
            <person name="Burleigh J."/>
            <person name="Smith J."/>
            <person name="Yandell M."/>
            <person name="Nelson C."/>
            <person name="Grigoriev I."/>
            <person name="Davis J."/>
        </authorList>
    </citation>
    <scope>NUCLEOTIDE SEQUENCE</scope>
    <source>
        <strain evidence="4">G11</strain>
    </source>
</reference>
<dbReference type="Gene3D" id="3.40.50.1000">
    <property type="entry name" value="HAD superfamily/HAD-like"/>
    <property type="match status" value="1"/>
</dbReference>
<evidence type="ECO:0000259" key="3">
    <source>
        <dbReference type="PROSITE" id="PS50969"/>
    </source>
</evidence>
<dbReference type="Pfam" id="PF03031">
    <property type="entry name" value="NIF"/>
    <property type="match status" value="2"/>
</dbReference>
<dbReference type="GO" id="GO:0015031">
    <property type="term" value="P:protein transport"/>
    <property type="evidence" value="ECO:0007669"/>
    <property type="project" value="UniProtKB-KW"/>
</dbReference>
<gene>
    <name evidence="4" type="ORF">CROQUDRAFT_725852</name>
</gene>
<keyword evidence="1" id="KW-0809">Transit peptide</keyword>
<comment type="subcellular location">
    <subcellularLocation>
        <location evidence="1">Mitochondrion inner membrane</location>
        <topology evidence="1">Single-pass membrane protein</topology>
    </subcellularLocation>
</comment>
<name>A0A9P6N7F4_9BASI</name>
<comment type="function">
    <text evidence="1">Essential component of the TIM23 complex, a complex that mediates the translocation of transit peptide-containing proteins across the mitochondrial inner membrane.</text>
</comment>
<dbReference type="GO" id="GO:0005744">
    <property type="term" value="C:TIM23 mitochondrial import inner membrane translocase complex"/>
    <property type="evidence" value="ECO:0007669"/>
    <property type="project" value="UniProtKB-UniRule"/>
</dbReference>
<dbReference type="InterPro" id="IPR004274">
    <property type="entry name" value="FCP1_dom"/>
</dbReference>
<evidence type="ECO:0000256" key="2">
    <source>
        <dbReference type="SAM" id="MobiDB-lite"/>
    </source>
</evidence>
<keyword evidence="1" id="KW-0653">Protein transport</keyword>
<dbReference type="PANTHER" id="PTHR12210">
    <property type="entry name" value="DULLARD PROTEIN PHOSPHATASE"/>
    <property type="match status" value="1"/>
</dbReference>
<keyword evidence="1" id="KW-0812">Transmembrane</keyword>
<dbReference type="SUPFAM" id="SSF56784">
    <property type="entry name" value="HAD-like"/>
    <property type="match status" value="1"/>
</dbReference>
<evidence type="ECO:0000313" key="5">
    <source>
        <dbReference type="Proteomes" id="UP000886653"/>
    </source>
</evidence>